<protein>
    <submittedName>
        <fullName evidence="4">Putative ATPase</fullName>
    </submittedName>
</protein>
<dbReference type="InterPro" id="IPR001867">
    <property type="entry name" value="OmpR/PhoB-type_DNA-bd"/>
</dbReference>
<dbReference type="InterPro" id="IPR049945">
    <property type="entry name" value="AAA_22"/>
</dbReference>
<organism evidence="4 5">
    <name type="scientific">Allocatelliglobosispora scoriae</name>
    <dbReference type="NCBI Taxonomy" id="643052"/>
    <lineage>
        <taxon>Bacteria</taxon>
        <taxon>Bacillati</taxon>
        <taxon>Actinomycetota</taxon>
        <taxon>Actinomycetes</taxon>
        <taxon>Micromonosporales</taxon>
        <taxon>Micromonosporaceae</taxon>
        <taxon>Allocatelliglobosispora</taxon>
    </lineage>
</organism>
<reference evidence="4 5" key="1">
    <citation type="submission" date="2020-08" db="EMBL/GenBank/DDBJ databases">
        <title>Sequencing the genomes of 1000 actinobacteria strains.</title>
        <authorList>
            <person name="Klenk H.-P."/>
        </authorList>
    </citation>
    <scope>NUCLEOTIDE SEQUENCE [LARGE SCALE GENOMIC DNA]</scope>
    <source>
        <strain evidence="4 5">DSM 45362</strain>
    </source>
</reference>
<dbReference type="Pfam" id="PF13401">
    <property type="entry name" value="AAA_22"/>
    <property type="match status" value="1"/>
</dbReference>
<sequence length="966" mass="102454">MSRLTVLDVVAWEGREIPGDRTAALLRALAAAGPGGLGEDELVGEVWPTDPPANPRKALQVVVSRARSVTSAEVIERTRRGYRLGLPAIEVDAWALRPEGLRLAAAGRWSDALPLLERAAVGGDAEVVAALLRALGSVRGVPAALERYEEYRAGLAASLGVDPSPELRALHAELLAADRPVRSGVRYDADRLIGREADLAALRVLVRTHRVVSIIGTGGLGKTRLVHLIARSAEQPVVHVVELAGVTSPEGVAVEVADALGVRESVAGRPVVLRPADLLTRLVDAVGTVPVLLVLDNCEHLVDAVADLVAALVSRTPRLTVLTTSRVPLGLPAERAYPLPELPPDEAAVLFADRATAARPGVVLDPDDVRELVMRLDGLPLALELAAAKVRSMSVVEITRRLDNRFALLRGGSRAAPERHQTLLAVIDWSWNLLTQEQRVALRRLAVFRDGFSLDGAAAVLGGDAREVVAALVEHSLVVVREAAGVRYRLLETVREFGRMQLVDAGEDALADKALSAWATELATVAGRRLNSPDQVATMALVREEEGNLVDVLRRGLAADDRPAVTALYAVLAGFWIVEGSHAKVTSIGPAVVRLLLSTPTAPELADGVRVCLTVAGINEMIFQNGVSGPLLDRLRLLGPGSDPQVATMVRVLLESGVEASVQQIQRLVELAADPDPVVARLALGWLSRCYENLGDLAAALTAARRALELCDDAYGPWMRGVMSASVAGLAFQTGDLVDARFYAQAALPVLASLGAHEDYVQTLATLAMLALHEGRLDEAAQIFDEVAAEDGAQALFGGATELMCGRAELLLARGETDAGLAAYTAALAAIRDRSAPGPQLPPALEYWTMVAQGALVAAFVRAGRPARQDRDELLVRAREATSGPHLADVPVLGCALFALAVWEIVFGDRGAGAALLAYADRFAFNRMLPSLDWSWAVSLAQPAGIAPGDPAELREPLNALLRSLA</sequence>
<dbReference type="AlphaFoldDB" id="A0A841C325"/>
<feature type="domain" description="OmpR/PhoB-type" evidence="3">
    <location>
        <begin position="14"/>
        <end position="84"/>
    </location>
</feature>
<dbReference type="Proteomes" id="UP000587527">
    <property type="component" value="Unassembled WGS sequence"/>
</dbReference>
<dbReference type="Pfam" id="PF25872">
    <property type="entry name" value="HTH_77"/>
    <property type="match status" value="1"/>
</dbReference>
<dbReference type="Pfam" id="PF03704">
    <property type="entry name" value="BTAD"/>
    <property type="match status" value="1"/>
</dbReference>
<comment type="similarity">
    <text evidence="1">Belongs to the AfsR/DnrI/RedD regulatory family.</text>
</comment>
<dbReference type="InterPro" id="IPR027417">
    <property type="entry name" value="P-loop_NTPase"/>
</dbReference>
<accession>A0A841C325</accession>
<keyword evidence="2" id="KW-0238">DNA-binding</keyword>
<evidence type="ECO:0000259" key="3">
    <source>
        <dbReference type="SMART" id="SM00862"/>
    </source>
</evidence>
<comment type="caution">
    <text evidence="4">The sequence shown here is derived from an EMBL/GenBank/DDBJ whole genome shotgun (WGS) entry which is preliminary data.</text>
</comment>
<keyword evidence="5" id="KW-1185">Reference proteome</keyword>
<dbReference type="InterPro" id="IPR036388">
    <property type="entry name" value="WH-like_DNA-bd_sf"/>
</dbReference>
<dbReference type="SUPFAM" id="SSF48452">
    <property type="entry name" value="TPR-like"/>
    <property type="match status" value="2"/>
</dbReference>
<proteinExistence type="inferred from homology"/>
<dbReference type="PANTHER" id="PTHR47691:SF3">
    <property type="entry name" value="HTH-TYPE TRANSCRIPTIONAL REGULATOR RV0890C-RELATED"/>
    <property type="match status" value="1"/>
</dbReference>
<dbReference type="Gene3D" id="1.25.40.10">
    <property type="entry name" value="Tetratricopeptide repeat domain"/>
    <property type="match status" value="1"/>
</dbReference>
<dbReference type="SMART" id="SM00862">
    <property type="entry name" value="Trans_reg_C"/>
    <property type="match status" value="1"/>
</dbReference>
<dbReference type="GO" id="GO:0003677">
    <property type="term" value="F:DNA binding"/>
    <property type="evidence" value="ECO:0007669"/>
    <property type="project" value="UniProtKB-KW"/>
</dbReference>
<dbReference type="InterPro" id="IPR058852">
    <property type="entry name" value="HTH_77"/>
</dbReference>
<evidence type="ECO:0000256" key="2">
    <source>
        <dbReference type="ARBA" id="ARBA00023125"/>
    </source>
</evidence>
<dbReference type="Gene3D" id="3.40.50.300">
    <property type="entry name" value="P-loop containing nucleotide triphosphate hydrolases"/>
    <property type="match status" value="1"/>
</dbReference>
<name>A0A841C325_9ACTN</name>
<dbReference type="InterPro" id="IPR011990">
    <property type="entry name" value="TPR-like_helical_dom_sf"/>
</dbReference>
<dbReference type="GO" id="GO:0000160">
    <property type="term" value="P:phosphorelay signal transduction system"/>
    <property type="evidence" value="ECO:0007669"/>
    <property type="project" value="InterPro"/>
</dbReference>
<dbReference type="InterPro" id="IPR005158">
    <property type="entry name" value="BTAD"/>
</dbReference>
<evidence type="ECO:0000313" key="5">
    <source>
        <dbReference type="Proteomes" id="UP000587527"/>
    </source>
</evidence>
<dbReference type="SUPFAM" id="SSF52540">
    <property type="entry name" value="P-loop containing nucleoside triphosphate hydrolases"/>
    <property type="match status" value="1"/>
</dbReference>
<dbReference type="Gene3D" id="1.10.10.10">
    <property type="entry name" value="Winged helix-like DNA-binding domain superfamily/Winged helix DNA-binding domain"/>
    <property type="match status" value="1"/>
</dbReference>
<dbReference type="PRINTS" id="PR00364">
    <property type="entry name" value="DISEASERSIST"/>
</dbReference>
<evidence type="ECO:0000313" key="4">
    <source>
        <dbReference type="EMBL" id="MBB5873709.1"/>
    </source>
</evidence>
<dbReference type="RefSeq" id="WP_184845235.1">
    <property type="nucleotide sequence ID" value="NZ_JACHMN010000003.1"/>
</dbReference>
<dbReference type="EMBL" id="JACHMN010000003">
    <property type="protein sequence ID" value="MBB5873709.1"/>
    <property type="molecule type" value="Genomic_DNA"/>
</dbReference>
<dbReference type="GO" id="GO:0006355">
    <property type="term" value="P:regulation of DNA-templated transcription"/>
    <property type="evidence" value="ECO:0007669"/>
    <property type="project" value="InterPro"/>
</dbReference>
<dbReference type="PANTHER" id="PTHR47691">
    <property type="entry name" value="REGULATOR-RELATED"/>
    <property type="match status" value="1"/>
</dbReference>
<evidence type="ECO:0000256" key="1">
    <source>
        <dbReference type="ARBA" id="ARBA00005820"/>
    </source>
</evidence>
<gene>
    <name evidence="4" type="ORF">F4553_007143</name>
</gene>